<dbReference type="EMBL" id="GBXM01069051">
    <property type="protein sequence ID" value="JAH39526.1"/>
    <property type="molecule type" value="Transcribed_RNA"/>
</dbReference>
<organism evidence="1">
    <name type="scientific">Anguilla anguilla</name>
    <name type="common">European freshwater eel</name>
    <name type="synonym">Muraena anguilla</name>
    <dbReference type="NCBI Taxonomy" id="7936"/>
    <lineage>
        <taxon>Eukaryota</taxon>
        <taxon>Metazoa</taxon>
        <taxon>Chordata</taxon>
        <taxon>Craniata</taxon>
        <taxon>Vertebrata</taxon>
        <taxon>Euteleostomi</taxon>
        <taxon>Actinopterygii</taxon>
        <taxon>Neopterygii</taxon>
        <taxon>Teleostei</taxon>
        <taxon>Anguilliformes</taxon>
        <taxon>Anguillidae</taxon>
        <taxon>Anguilla</taxon>
    </lineage>
</organism>
<protein>
    <submittedName>
        <fullName evidence="1">Uncharacterized protein</fullName>
    </submittedName>
</protein>
<proteinExistence type="predicted"/>
<dbReference type="EMBL" id="GBXM01074783">
    <property type="protein sequence ID" value="JAH33794.1"/>
    <property type="molecule type" value="Transcribed_RNA"/>
</dbReference>
<reference evidence="1" key="2">
    <citation type="journal article" date="2015" name="Fish Shellfish Immunol.">
        <title>Early steps in the European eel (Anguilla anguilla)-Vibrio vulnificus interaction in the gills: Role of the RtxA13 toxin.</title>
        <authorList>
            <person name="Callol A."/>
            <person name="Pajuelo D."/>
            <person name="Ebbesson L."/>
            <person name="Teles M."/>
            <person name="MacKenzie S."/>
            <person name="Amaro C."/>
        </authorList>
    </citation>
    <scope>NUCLEOTIDE SEQUENCE</scope>
</reference>
<dbReference type="EMBL" id="GBXM01065534">
    <property type="protein sequence ID" value="JAH43043.1"/>
    <property type="molecule type" value="Transcribed_RNA"/>
</dbReference>
<reference evidence="1" key="1">
    <citation type="submission" date="2014-11" db="EMBL/GenBank/DDBJ databases">
        <authorList>
            <person name="Amaro Gonzalez C."/>
        </authorList>
    </citation>
    <scope>NUCLEOTIDE SEQUENCE</scope>
</reference>
<dbReference type="EMBL" id="GBXM01067559">
    <property type="protein sequence ID" value="JAH41018.1"/>
    <property type="molecule type" value="Transcribed_RNA"/>
</dbReference>
<dbReference type="EMBL" id="GBXM01067154">
    <property type="protein sequence ID" value="JAH41423.1"/>
    <property type="molecule type" value="Transcribed_RNA"/>
</dbReference>
<evidence type="ECO:0000313" key="1">
    <source>
        <dbReference type="EMBL" id="JAH43043.1"/>
    </source>
</evidence>
<name>A0A0E9SR85_ANGAN</name>
<dbReference type="AlphaFoldDB" id="A0A0E9SR85"/>
<accession>A0A0E9SR85</accession>
<sequence length="38" mass="4454">MKYKCSRVTYLNCRVAYCLFNIGEYVVKYGISCRSGHK</sequence>